<name>A0ABW7B727_9ACTN</name>
<dbReference type="Gene3D" id="3.40.390.10">
    <property type="entry name" value="Collagenase (Catalytic Domain)"/>
    <property type="match status" value="1"/>
</dbReference>
<evidence type="ECO:0000256" key="1">
    <source>
        <dbReference type="SAM" id="MobiDB-lite"/>
    </source>
</evidence>
<accession>A0ABW7B727</accession>
<dbReference type="InterPro" id="IPR024079">
    <property type="entry name" value="MetalloPept_cat_dom_sf"/>
</dbReference>
<proteinExistence type="predicted"/>
<evidence type="ECO:0000313" key="2">
    <source>
        <dbReference type="EMBL" id="MFG3011888.1"/>
    </source>
</evidence>
<organism evidence="2 3">
    <name type="scientific">Streptomyces cinerochromogenes</name>
    <dbReference type="NCBI Taxonomy" id="66422"/>
    <lineage>
        <taxon>Bacteria</taxon>
        <taxon>Bacillati</taxon>
        <taxon>Actinomycetota</taxon>
        <taxon>Actinomycetes</taxon>
        <taxon>Kitasatosporales</taxon>
        <taxon>Streptomycetaceae</taxon>
        <taxon>Streptomyces</taxon>
    </lineage>
</organism>
<dbReference type="Pfam" id="PF09471">
    <property type="entry name" value="Peptidase_M64"/>
    <property type="match status" value="1"/>
</dbReference>
<dbReference type="InterPro" id="IPR019026">
    <property type="entry name" value="Peptidase_M64_IgA"/>
</dbReference>
<gene>
    <name evidence="2" type="ORF">ACGFZB_15745</name>
</gene>
<protein>
    <submittedName>
        <fullName evidence="2">M64 family metallopeptidase</fullName>
    </submittedName>
</protein>
<feature type="compositionally biased region" description="Low complexity" evidence="1">
    <location>
        <begin position="70"/>
        <end position="80"/>
    </location>
</feature>
<dbReference type="RefSeq" id="WP_392818005.1">
    <property type="nucleotide sequence ID" value="NZ_JBICYV010000007.1"/>
</dbReference>
<dbReference type="Proteomes" id="UP001604267">
    <property type="component" value="Unassembled WGS sequence"/>
</dbReference>
<comment type="caution">
    <text evidence="2">The sequence shown here is derived from an EMBL/GenBank/DDBJ whole genome shotgun (WGS) entry which is preliminary data.</text>
</comment>
<dbReference type="EMBL" id="JBICYV010000007">
    <property type="protein sequence ID" value="MFG3011888.1"/>
    <property type="molecule type" value="Genomic_DNA"/>
</dbReference>
<sequence>MSEVAVPFRARPHHRWARTAALALAVVAAWAGGAVPGRADAAVPPERTQRVEYFPGPGAEPRQVTVPADAPAAGTAGRAPGPAPSGPAVRRFQRTGPVSGRLDLVVMGDGYTADEQGEFAADAEEKLDAIFRIEPYRSYRGLFNIWLVGAVSPESGVSGDPTADVVRRSALGSSFFCDGIERLLCVDTGAVTRYAALAPDADIVFVVAHSAKYGGAGYSAPDLPPGSPFHGVATMSSGNDRSYLIGAHELGHSIGGLADEYQYPGYGAYPWAEEPAAANLTLHRDPAEAKWARWAGVQDPTGSVVGTYEGGGYYETGIHRPTDTSLMRTLASTEFNVVGREAMIAGFYADADALTSPVPTAEPVRAARPLTVRLAPLTGLADLRLTWSVDGRPVPWAAGLRSVTPRALGVRGHGHRVTAAVTDRTAALRDPAVRARAADSLTWTVR</sequence>
<reference evidence="2 3" key="1">
    <citation type="submission" date="2024-10" db="EMBL/GenBank/DDBJ databases">
        <title>The Natural Products Discovery Center: Release of the First 8490 Sequenced Strains for Exploring Actinobacteria Biosynthetic Diversity.</title>
        <authorList>
            <person name="Kalkreuter E."/>
            <person name="Kautsar S.A."/>
            <person name="Yang D."/>
            <person name="Bader C.D."/>
            <person name="Teijaro C.N."/>
            <person name="Fluegel L."/>
            <person name="Davis C.M."/>
            <person name="Simpson J.R."/>
            <person name="Lauterbach L."/>
            <person name="Steele A.D."/>
            <person name="Gui C."/>
            <person name="Meng S."/>
            <person name="Li G."/>
            <person name="Viehrig K."/>
            <person name="Ye F."/>
            <person name="Su P."/>
            <person name="Kiefer A.F."/>
            <person name="Nichols A."/>
            <person name="Cepeda A.J."/>
            <person name="Yan W."/>
            <person name="Fan B."/>
            <person name="Jiang Y."/>
            <person name="Adhikari A."/>
            <person name="Zheng C.-J."/>
            <person name="Schuster L."/>
            <person name="Cowan T.M."/>
            <person name="Smanski M.J."/>
            <person name="Chevrette M.G."/>
            <person name="De Carvalho L.P.S."/>
            <person name="Shen B."/>
        </authorList>
    </citation>
    <scope>NUCLEOTIDE SEQUENCE [LARGE SCALE GENOMIC DNA]</scope>
    <source>
        <strain evidence="2 3">NPDC048320</strain>
    </source>
</reference>
<evidence type="ECO:0000313" key="3">
    <source>
        <dbReference type="Proteomes" id="UP001604267"/>
    </source>
</evidence>
<feature type="region of interest" description="Disordered" evidence="1">
    <location>
        <begin position="70"/>
        <end position="93"/>
    </location>
</feature>
<keyword evidence="3" id="KW-1185">Reference proteome</keyword>